<dbReference type="OrthoDB" id="10265628at2759"/>
<reference evidence="6" key="3">
    <citation type="submission" date="2015-06" db="UniProtKB">
        <authorList>
            <consortium name="EnsemblMetazoa"/>
        </authorList>
    </citation>
    <scope>IDENTIFICATION</scope>
</reference>
<reference evidence="5 7" key="2">
    <citation type="journal article" date="2013" name="Nature">
        <title>Insights into bilaterian evolution from three spiralian genomes.</title>
        <authorList>
            <person name="Simakov O."/>
            <person name="Marletaz F."/>
            <person name="Cho S.J."/>
            <person name="Edsinger-Gonzales E."/>
            <person name="Havlak P."/>
            <person name="Hellsten U."/>
            <person name="Kuo D.H."/>
            <person name="Larsson T."/>
            <person name="Lv J."/>
            <person name="Arendt D."/>
            <person name="Savage R."/>
            <person name="Osoegawa K."/>
            <person name="de Jong P."/>
            <person name="Grimwood J."/>
            <person name="Chapman J.A."/>
            <person name="Shapiro H."/>
            <person name="Aerts A."/>
            <person name="Otillar R.P."/>
            <person name="Terry A.Y."/>
            <person name="Boore J.L."/>
            <person name="Grigoriev I.V."/>
            <person name="Lindberg D.R."/>
            <person name="Seaver E.C."/>
            <person name="Weisblat D.A."/>
            <person name="Putnam N.H."/>
            <person name="Rokhsar D.S."/>
        </authorList>
    </citation>
    <scope>NUCLEOTIDE SEQUENCE</scope>
</reference>
<dbReference type="InterPro" id="IPR001680">
    <property type="entry name" value="WD40_rpt"/>
</dbReference>
<dbReference type="InParanoid" id="T1EDR1"/>
<dbReference type="PROSITE" id="PS00678">
    <property type="entry name" value="WD_REPEATS_1"/>
    <property type="match status" value="1"/>
</dbReference>
<organism evidence="6 7">
    <name type="scientific">Helobdella robusta</name>
    <name type="common">Californian leech</name>
    <dbReference type="NCBI Taxonomy" id="6412"/>
    <lineage>
        <taxon>Eukaryota</taxon>
        <taxon>Metazoa</taxon>
        <taxon>Spiralia</taxon>
        <taxon>Lophotrochozoa</taxon>
        <taxon>Annelida</taxon>
        <taxon>Clitellata</taxon>
        <taxon>Hirudinea</taxon>
        <taxon>Rhynchobdellida</taxon>
        <taxon>Glossiphoniidae</taxon>
        <taxon>Helobdella</taxon>
    </lineage>
</organism>
<dbReference type="PROSITE" id="PS50082">
    <property type="entry name" value="WD_REPEATS_2"/>
    <property type="match status" value="1"/>
</dbReference>
<dbReference type="eggNOG" id="KOG2467">
    <property type="taxonomic scope" value="Eukaryota"/>
</dbReference>
<dbReference type="EMBL" id="AMQM01009851">
    <property type="status" value="NOT_ANNOTATED_CDS"/>
    <property type="molecule type" value="Genomic_DNA"/>
</dbReference>
<dbReference type="Proteomes" id="UP000015101">
    <property type="component" value="Unassembled WGS sequence"/>
</dbReference>
<dbReference type="SUPFAM" id="SSF53383">
    <property type="entry name" value="PLP-dependent transferases"/>
    <property type="match status" value="1"/>
</dbReference>
<accession>T1EDR1</accession>
<dbReference type="Gene3D" id="3.90.1150.10">
    <property type="entry name" value="Aspartate Aminotransferase, domain 1"/>
    <property type="match status" value="1"/>
</dbReference>
<dbReference type="STRING" id="6412.T1EDR1"/>
<name>T1EDR1_HELRO</name>
<evidence type="ECO:0000256" key="2">
    <source>
        <dbReference type="ARBA" id="ARBA00022898"/>
    </source>
</evidence>
<evidence type="ECO:0000313" key="6">
    <source>
        <dbReference type="EnsemblMetazoa" id="HelroP105133"/>
    </source>
</evidence>
<dbReference type="InterPro" id="IPR015424">
    <property type="entry name" value="PyrdxlP-dep_Trfase"/>
</dbReference>
<dbReference type="InterPro" id="IPR039429">
    <property type="entry name" value="SHMT-like_dom"/>
</dbReference>
<reference evidence="7" key="1">
    <citation type="submission" date="2012-12" db="EMBL/GenBank/DDBJ databases">
        <authorList>
            <person name="Hellsten U."/>
            <person name="Grimwood J."/>
            <person name="Chapman J.A."/>
            <person name="Shapiro H."/>
            <person name="Aerts A."/>
            <person name="Otillar R.P."/>
            <person name="Terry A.Y."/>
            <person name="Boore J.L."/>
            <person name="Simakov O."/>
            <person name="Marletaz F."/>
            <person name="Cho S.-J."/>
            <person name="Edsinger-Gonzales E."/>
            <person name="Havlak P."/>
            <person name="Kuo D.-H."/>
            <person name="Larsson T."/>
            <person name="Lv J."/>
            <person name="Arendt D."/>
            <person name="Savage R."/>
            <person name="Osoegawa K."/>
            <person name="de Jong P."/>
            <person name="Lindberg D.R."/>
            <person name="Seaver E.C."/>
            <person name="Weisblat D.A."/>
            <person name="Putnam N.H."/>
            <person name="Grigoriev I.V."/>
            <person name="Rokhsar D.S."/>
        </authorList>
    </citation>
    <scope>NUCLEOTIDE SEQUENCE</scope>
</reference>
<dbReference type="InterPro" id="IPR019775">
    <property type="entry name" value="WD40_repeat_CS"/>
</dbReference>
<proteinExistence type="predicted"/>
<dbReference type="PANTHER" id="PTHR11680">
    <property type="entry name" value="SERINE HYDROXYMETHYLTRANSFERASE"/>
    <property type="match status" value="1"/>
</dbReference>
<dbReference type="PANTHER" id="PTHR11680:SF28">
    <property type="entry name" value="SERINE HYDROXYMETHYLTRANSFERASE, MITOCHONDRIAL"/>
    <property type="match status" value="1"/>
</dbReference>
<feature type="domain" description="Serine hydroxymethyltransferase-like" evidence="4">
    <location>
        <begin position="1"/>
        <end position="87"/>
    </location>
</feature>
<evidence type="ECO:0000256" key="1">
    <source>
        <dbReference type="ARBA" id="ARBA00001933"/>
    </source>
</evidence>
<dbReference type="EMBL" id="KB097063">
    <property type="protein sequence ID" value="ESN99883.1"/>
    <property type="molecule type" value="Genomic_DNA"/>
</dbReference>
<dbReference type="AlphaFoldDB" id="T1EDR1"/>
<keyword evidence="2" id="KW-0663">Pyridoxal phosphate</keyword>
<dbReference type="CTD" id="20194713"/>
<keyword evidence="7" id="KW-1185">Reference proteome</keyword>
<dbReference type="Pfam" id="PF00464">
    <property type="entry name" value="SHMT"/>
    <property type="match status" value="1"/>
</dbReference>
<protein>
    <recommendedName>
        <fullName evidence="4">Serine hydroxymethyltransferase-like domain-containing protein</fullName>
    </recommendedName>
</protein>
<dbReference type="RefSeq" id="XP_009022017.1">
    <property type="nucleotide sequence ID" value="XM_009023769.1"/>
</dbReference>
<feature type="repeat" description="WD" evidence="3">
    <location>
        <begin position="12"/>
        <end position="28"/>
    </location>
</feature>
<dbReference type="GeneID" id="20194713"/>
<evidence type="ECO:0000259" key="4">
    <source>
        <dbReference type="Pfam" id="PF00464"/>
    </source>
</evidence>
<dbReference type="EnsemblMetazoa" id="HelroT105133">
    <property type="protein sequence ID" value="HelroP105133"/>
    <property type="gene ID" value="HelroG105133"/>
</dbReference>
<comment type="cofactor">
    <cofactor evidence="1">
        <name>pyridoxal 5'-phosphate</name>
        <dbReference type="ChEBI" id="CHEBI:597326"/>
    </cofactor>
</comment>
<dbReference type="OMA" id="ARMEWIC"/>
<evidence type="ECO:0000313" key="5">
    <source>
        <dbReference type="EMBL" id="ESN99883.1"/>
    </source>
</evidence>
<dbReference type="InterPro" id="IPR015422">
    <property type="entry name" value="PyrdxlP-dep_Trfase_small"/>
</dbReference>
<keyword evidence="3" id="KW-0853">WD repeat</keyword>
<gene>
    <name evidence="6" type="primary">20194713</name>
    <name evidence="5" type="ORF">HELRODRAFT_105133</name>
</gene>
<dbReference type="HOGENOM" id="CLU_022477_3_2_1"/>
<dbReference type="InterPro" id="IPR049943">
    <property type="entry name" value="Ser_HO-MeTrfase-like"/>
</dbReference>
<evidence type="ECO:0000256" key="3">
    <source>
        <dbReference type="PROSITE-ProRule" id="PRU00221"/>
    </source>
</evidence>
<evidence type="ECO:0000313" key="7">
    <source>
        <dbReference type="Proteomes" id="UP000015101"/>
    </source>
</evidence>
<sequence length="155" mass="17372">MANALLQKGCTLVSGGTDNHLVLWDLRTMHLDGARMEWICDMCNITVNKNTCPGDKSALNPGGLRLGAAALTSRSFREEDFVKVVEFLERAAQIALRVKDQTKTLKEFRDYLSANDDNNNNNNNNRHQILTEVKKLKSEIETFSSGFPMPGLDDR</sequence>
<dbReference type="KEGG" id="hro:HELRODRAFT_105133"/>